<name>A0A8T1V8I8_9STRA</name>
<sequence length="106" mass="11400">MSGEQLPHLRSSTLGAEGFASPKPSRLRQLNRNPESSPATPHSKTQARKRVYAEGDAGPCSNSRGKALRTLRDSISTAAEPNSKPRSKALRTMGASPRRLGATAYR</sequence>
<proteinExistence type="predicted"/>
<dbReference type="Proteomes" id="UP000694044">
    <property type="component" value="Unassembled WGS sequence"/>
</dbReference>
<reference evidence="2" key="1">
    <citation type="submission" date="2021-02" db="EMBL/GenBank/DDBJ databases">
        <authorList>
            <person name="Palmer J.M."/>
        </authorList>
    </citation>
    <scope>NUCLEOTIDE SEQUENCE</scope>
    <source>
        <strain evidence="2">SCRP734</strain>
    </source>
</reference>
<keyword evidence="3" id="KW-1185">Reference proteome</keyword>
<comment type="caution">
    <text evidence="2">The sequence shown here is derived from an EMBL/GenBank/DDBJ whole genome shotgun (WGS) entry which is preliminary data.</text>
</comment>
<gene>
    <name evidence="2" type="ORF">PHYPSEUDO_011393</name>
</gene>
<evidence type="ECO:0000313" key="2">
    <source>
        <dbReference type="EMBL" id="KAG7377612.1"/>
    </source>
</evidence>
<protein>
    <submittedName>
        <fullName evidence="2">Uncharacterized protein</fullName>
    </submittedName>
</protein>
<organism evidence="2 3">
    <name type="scientific">Phytophthora pseudosyringae</name>
    <dbReference type="NCBI Taxonomy" id="221518"/>
    <lineage>
        <taxon>Eukaryota</taxon>
        <taxon>Sar</taxon>
        <taxon>Stramenopiles</taxon>
        <taxon>Oomycota</taxon>
        <taxon>Peronosporomycetes</taxon>
        <taxon>Peronosporales</taxon>
        <taxon>Peronosporaceae</taxon>
        <taxon>Phytophthora</taxon>
    </lineage>
</organism>
<evidence type="ECO:0000313" key="3">
    <source>
        <dbReference type="Proteomes" id="UP000694044"/>
    </source>
</evidence>
<feature type="region of interest" description="Disordered" evidence="1">
    <location>
        <begin position="1"/>
        <end position="106"/>
    </location>
</feature>
<feature type="compositionally biased region" description="Polar residues" evidence="1">
    <location>
        <begin position="28"/>
        <end position="44"/>
    </location>
</feature>
<dbReference type="AlphaFoldDB" id="A0A8T1V8I8"/>
<evidence type="ECO:0000256" key="1">
    <source>
        <dbReference type="SAM" id="MobiDB-lite"/>
    </source>
</evidence>
<dbReference type="EMBL" id="JAGDFM010000504">
    <property type="protein sequence ID" value="KAG7377612.1"/>
    <property type="molecule type" value="Genomic_DNA"/>
</dbReference>
<accession>A0A8T1V8I8</accession>